<evidence type="ECO:0000313" key="2">
    <source>
        <dbReference type="Proteomes" id="UP000233551"/>
    </source>
</evidence>
<proteinExistence type="predicted"/>
<dbReference type="Proteomes" id="UP000233551">
    <property type="component" value="Unassembled WGS sequence"/>
</dbReference>
<organism evidence="1 2">
    <name type="scientific">Punica granatum</name>
    <name type="common">Pomegranate</name>
    <dbReference type="NCBI Taxonomy" id="22663"/>
    <lineage>
        <taxon>Eukaryota</taxon>
        <taxon>Viridiplantae</taxon>
        <taxon>Streptophyta</taxon>
        <taxon>Embryophyta</taxon>
        <taxon>Tracheophyta</taxon>
        <taxon>Spermatophyta</taxon>
        <taxon>Magnoliopsida</taxon>
        <taxon>eudicotyledons</taxon>
        <taxon>Gunneridae</taxon>
        <taxon>Pentapetalae</taxon>
        <taxon>rosids</taxon>
        <taxon>malvids</taxon>
        <taxon>Myrtales</taxon>
        <taxon>Lythraceae</taxon>
        <taxon>Punica</taxon>
    </lineage>
</organism>
<reference evidence="1 2" key="1">
    <citation type="submission" date="2017-11" db="EMBL/GenBank/DDBJ databases">
        <title>De-novo sequencing of pomegranate (Punica granatum L.) genome.</title>
        <authorList>
            <person name="Akparov Z."/>
            <person name="Amiraslanov A."/>
            <person name="Hajiyeva S."/>
            <person name="Abbasov M."/>
            <person name="Kaur K."/>
            <person name="Hamwieh A."/>
            <person name="Solovyev V."/>
            <person name="Salamov A."/>
            <person name="Braich B."/>
            <person name="Kosarev P."/>
            <person name="Mahmoud A."/>
            <person name="Hajiyev E."/>
            <person name="Babayeva S."/>
            <person name="Izzatullayeva V."/>
            <person name="Mammadov A."/>
            <person name="Mammadov A."/>
            <person name="Sharifova S."/>
            <person name="Ojaghi J."/>
            <person name="Eynullazada K."/>
            <person name="Bayramov B."/>
            <person name="Abdulazimova A."/>
            <person name="Shahmuradov I."/>
        </authorList>
    </citation>
    <scope>NUCLEOTIDE SEQUENCE [LARGE SCALE GENOMIC DNA]</scope>
    <source>
        <strain evidence="2">cv. AG2017</strain>
        <tissue evidence="1">Leaf</tissue>
    </source>
</reference>
<keyword evidence="2" id="KW-1185">Reference proteome</keyword>
<dbReference type="AlphaFoldDB" id="A0A2I0KVX0"/>
<dbReference type="EMBL" id="PGOL01000319">
    <property type="protein sequence ID" value="PKI72617.1"/>
    <property type="molecule type" value="Genomic_DNA"/>
</dbReference>
<evidence type="ECO:0008006" key="3">
    <source>
        <dbReference type="Google" id="ProtNLM"/>
    </source>
</evidence>
<accession>A0A2I0KVX0</accession>
<dbReference type="STRING" id="22663.A0A2I0KVX0"/>
<gene>
    <name evidence="1" type="ORF">CRG98_006994</name>
</gene>
<comment type="caution">
    <text evidence="1">The sequence shown here is derived from an EMBL/GenBank/DDBJ whole genome shotgun (WGS) entry which is preliminary data.</text>
</comment>
<name>A0A2I0KVX0_PUNGR</name>
<protein>
    <recommendedName>
        <fullName evidence="3">DDE Tnp4 domain-containing protein</fullName>
    </recommendedName>
</protein>
<evidence type="ECO:0000313" key="1">
    <source>
        <dbReference type="EMBL" id="PKI72617.1"/>
    </source>
</evidence>
<sequence length="159" mass="18373">MYECVKPHSPPCRIRSPVESVDSRRILPGPYQWCYCIRGIFVRSHFHIEVKELHWSNRWDHVSACVPSLVRGAYRDRNNEITQNVLAAYSHDMMFTYVVTGWEGSAHDSNSVRCRYIGIISCTIWRSTFVLEEQYYGVDAGFSNIPGYLALYKGQSILS</sequence>